<comment type="caution">
    <text evidence="14">The sequence shown here is derived from an EMBL/GenBank/DDBJ whole genome shotgun (WGS) entry which is preliminary data.</text>
</comment>
<keyword evidence="9" id="KW-0456">Lyase</keyword>
<keyword evidence="7" id="KW-0520">NAD</keyword>
<feature type="domain" description="3-hydroxyacyl-CoA dehydrogenase C-terminal" evidence="12">
    <location>
        <begin position="632"/>
        <end position="717"/>
    </location>
</feature>
<dbReference type="PANTHER" id="PTHR43612">
    <property type="entry name" value="TRIFUNCTIONAL ENZYME SUBUNIT ALPHA"/>
    <property type="match status" value="1"/>
</dbReference>
<keyword evidence="15" id="KW-1185">Reference proteome</keyword>
<comment type="similarity">
    <text evidence="2">In the central section; belongs to the 3-hydroxyacyl-CoA dehydrogenase family.</text>
</comment>
<evidence type="ECO:0000256" key="9">
    <source>
        <dbReference type="ARBA" id="ARBA00023239"/>
    </source>
</evidence>
<evidence type="ECO:0000313" key="15">
    <source>
        <dbReference type="Proteomes" id="UP001165060"/>
    </source>
</evidence>
<protein>
    <recommendedName>
        <fullName evidence="4">enoyl-CoA hydratase</fullName>
        <ecNumber evidence="4">4.2.1.17</ecNumber>
    </recommendedName>
</protein>
<feature type="domain" description="3-hydroxyacyl-CoA dehydrogenase NAD binding" evidence="13">
    <location>
        <begin position="317"/>
        <end position="501"/>
    </location>
</feature>
<dbReference type="PROSITE" id="PS00166">
    <property type="entry name" value="ENOYL_COA_HYDRATASE"/>
    <property type="match status" value="1"/>
</dbReference>
<dbReference type="InterPro" id="IPR001753">
    <property type="entry name" value="Enoyl-CoA_hydra/iso"/>
</dbReference>
<dbReference type="Pfam" id="PF02737">
    <property type="entry name" value="3HCDH_N"/>
    <property type="match status" value="1"/>
</dbReference>
<accession>A0ABQ6N557</accession>
<reference evidence="14 15" key="1">
    <citation type="journal article" date="2023" name="Commun. Biol.">
        <title>Genome analysis of Parmales, the sister group of diatoms, reveals the evolutionary specialization of diatoms from phago-mixotrophs to photoautotrophs.</title>
        <authorList>
            <person name="Ban H."/>
            <person name="Sato S."/>
            <person name="Yoshikawa S."/>
            <person name="Yamada K."/>
            <person name="Nakamura Y."/>
            <person name="Ichinomiya M."/>
            <person name="Sato N."/>
            <person name="Blanc-Mathieu R."/>
            <person name="Endo H."/>
            <person name="Kuwata A."/>
            <person name="Ogata H."/>
        </authorList>
    </citation>
    <scope>NUCLEOTIDE SEQUENCE [LARGE SCALE GENOMIC DNA]</scope>
</reference>
<dbReference type="InterPro" id="IPR006108">
    <property type="entry name" value="3HC_DH_C"/>
</dbReference>
<dbReference type="CDD" id="cd06558">
    <property type="entry name" value="crotonase-like"/>
    <property type="match status" value="1"/>
</dbReference>
<evidence type="ECO:0000256" key="1">
    <source>
        <dbReference type="ARBA" id="ARBA00005005"/>
    </source>
</evidence>
<dbReference type="InterPro" id="IPR050136">
    <property type="entry name" value="FA_oxidation_alpha_subunit"/>
</dbReference>
<evidence type="ECO:0000256" key="2">
    <source>
        <dbReference type="ARBA" id="ARBA00007005"/>
    </source>
</evidence>
<comment type="similarity">
    <text evidence="11">Belongs to the enoyl-CoA hydratase/isomerase family.</text>
</comment>
<evidence type="ECO:0000256" key="3">
    <source>
        <dbReference type="ARBA" id="ARBA00008750"/>
    </source>
</evidence>
<evidence type="ECO:0000256" key="5">
    <source>
        <dbReference type="ARBA" id="ARBA00022832"/>
    </source>
</evidence>
<dbReference type="Pfam" id="PF00378">
    <property type="entry name" value="ECH_1"/>
    <property type="match status" value="1"/>
</dbReference>
<keyword evidence="10" id="KW-0511">Multifunctional enzyme</keyword>
<evidence type="ECO:0000313" key="14">
    <source>
        <dbReference type="EMBL" id="GMI40382.1"/>
    </source>
</evidence>
<organism evidence="14 15">
    <name type="scientific">Tetraparma gracilis</name>
    <dbReference type="NCBI Taxonomy" id="2962635"/>
    <lineage>
        <taxon>Eukaryota</taxon>
        <taxon>Sar</taxon>
        <taxon>Stramenopiles</taxon>
        <taxon>Ochrophyta</taxon>
        <taxon>Bolidophyceae</taxon>
        <taxon>Parmales</taxon>
        <taxon>Triparmaceae</taxon>
        <taxon>Tetraparma</taxon>
    </lineage>
</organism>
<dbReference type="SUPFAM" id="SSF51735">
    <property type="entry name" value="NAD(P)-binding Rossmann-fold domains"/>
    <property type="match status" value="1"/>
</dbReference>
<dbReference type="Pfam" id="PF00725">
    <property type="entry name" value="3HCDH"/>
    <property type="match status" value="2"/>
</dbReference>
<evidence type="ECO:0000256" key="11">
    <source>
        <dbReference type="RuleBase" id="RU003707"/>
    </source>
</evidence>
<dbReference type="Gene3D" id="3.40.50.720">
    <property type="entry name" value="NAD(P)-binding Rossmann-like Domain"/>
    <property type="match status" value="1"/>
</dbReference>
<dbReference type="SUPFAM" id="SSF52096">
    <property type="entry name" value="ClpP/crotonase"/>
    <property type="match status" value="1"/>
</dbReference>
<gene>
    <name evidence="14" type="ORF">TeGR_g560</name>
</gene>
<sequence>RPPPPSPQVTPSGVALVRLDGPKAMNTISFEFSAAAKRLWSTQIEPNPAVKAVVFISAKANNFIAGADIQDIKNVDDKQELLPIIEDGVDFFKAMKAKKIPLVAAVNGACMGGGLEWALWCDYRVCSDSAATKMSLPEVKLGLLPGFGGTQNLFELVGVQAAMDMMLTGKDIRPAKAKKMGLVDIVCSPHALEHNAIAAAEDLISGAVKMPPVPRKKKSWMNWAIEDTPPGQSKMWETINKMVMKNTNGVYPAPFAIIDCVKNGLKGGSMDDRLKFEREKFVELAATNESASLIGIFDGMTALKKHSFGKPERKTGTIAVLGAGLMGAGIAQVSAEKGYKVLLKDKNAAGIANGEKYIFGNWDKKLKRKTMTMHKHNQNTSNIVPLDDSSPSWKKQFGSADMVIEAVFEDINLKHAVIKEMEEHIPEHCVFATNTSAIPIADIAKGSKRPENVVGMHYFSPVPSMPLLEIIPHAGTSDAATAAACDVGTKQGKTCIAVKDVPGFYVNRCLGPFLVEVSALARDGASLELLDKSMLNFGMPVGPVTLADEVGIDVAGKVAGFLSDADMGVRMTGGDISLMEEMVAKGWLGRKAGQGFYTYDPKNPKKKTISAEVKQYAKDFIKEDKGLTEEDVQNRIVSRFVNEAVMCLQDEIIASPVDGDIGLIFGTGFAPFRGGPFRYLDTYGIDKYVAMMNKYAETEGPQFEPCQLMKDMAASGKKFHN</sequence>
<dbReference type="PROSITE" id="PS00067">
    <property type="entry name" value="3HCDH"/>
    <property type="match status" value="1"/>
</dbReference>
<dbReference type="InterPro" id="IPR018376">
    <property type="entry name" value="Enoyl-CoA_hyd/isom_CS"/>
</dbReference>
<evidence type="ECO:0000256" key="7">
    <source>
        <dbReference type="ARBA" id="ARBA00023027"/>
    </source>
</evidence>
<evidence type="ECO:0000259" key="12">
    <source>
        <dbReference type="Pfam" id="PF00725"/>
    </source>
</evidence>
<dbReference type="InterPro" id="IPR036291">
    <property type="entry name" value="NAD(P)-bd_dom_sf"/>
</dbReference>
<dbReference type="Proteomes" id="UP001165060">
    <property type="component" value="Unassembled WGS sequence"/>
</dbReference>
<keyword evidence="5" id="KW-0276">Fatty acid metabolism</keyword>
<dbReference type="InterPro" id="IPR029045">
    <property type="entry name" value="ClpP/crotonase-like_dom_sf"/>
</dbReference>
<evidence type="ECO:0000256" key="10">
    <source>
        <dbReference type="ARBA" id="ARBA00023268"/>
    </source>
</evidence>
<evidence type="ECO:0000259" key="13">
    <source>
        <dbReference type="Pfam" id="PF02737"/>
    </source>
</evidence>
<comment type="pathway">
    <text evidence="1">Lipid metabolism; fatty acid beta-oxidation.</text>
</comment>
<dbReference type="Gene3D" id="1.10.1040.50">
    <property type="match status" value="1"/>
</dbReference>
<dbReference type="PANTHER" id="PTHR43612:SF3">
    <property type="entry name" value="TRIFUNCTIONAL ENZYME SUBUNIT ALPHA, MITOCHONDRIAL"/>
    <property type="match status" value="1"/>
</dbReference>
<dbReference type="InterPro" id="IPR008927">
    <property type="entry name" value="6-PGluconate_DH-like_C_sf"/>
</dbReference>
<name>A0ABQ6N557_9STRA</name>
<evidence type="ECO:0000256" key="4">
    <source>
        <dbReference type="ARBA" id="ARBA00012076"/>
    </source>
</evidence>
<comment type="similarity">
    <text evidence="3">In the N-terminal section; belongs to the enoyl-CoA hydratase/isomerase family.</text>
</comment>
<dbReference type="EC" id="4.2.1.17" evidence="4"/>
<keyword evidence="6" id="KW-0560">Oxidoreductase</keyword>
<dbReference type="Gene3D" id="3.90.226.10">
    <property type="entry name" value="2-enoyl-CoA Hydratase, Chain A, domain 1"/>
    <property type="match status" value="1"/>
</dbReference>
<dbReference type="InterPro" id="IPR006176">
    <property type="entry name" value="3-OHacyl-CoA_DH_NAD-bd"/>
</dbReference>
<proteinExistence type="inferred from homology"/>
<dbReference type="SUPFAM" id="SSF48179">
    <property type="entry name" value="6-phosphogluconate dehydrogenase C-terminal domain-like"/>
    <property type="match status" value="2"/>
</dbReference>
<keyword evidence="8" id="KW-0443">Lipid metabolism</keyword>
<dbReference type="InterPro" id="IPR006180">
    <property type="entry name" value="3-OHacyl-CoA_DH_CS"/>
</dbReference>
<feature type="domain" description="3-hydroxyacyl-CoA dehydrogenase C-terminal" evidence="12">
    <location>
        <begin position="503"/>
        <end position="599"/>
    </location>
</feature>
<evidence type="ECO:0000256" key="6">
    <source>
        <dbReference type="ARBA" id="ARBA00023002"/>
    </source>
</evidence>
<evidence type="ECO:0000256" key="8">
    <source>
        <dbReference type="ARBA" id="ARBA00023098"/>
    </source>
</evidence>
<dbReference type="EMBL" id="BRYB01000931">
    <property type="protein sequence ID" value="GMI40382.1"/>
    <property type="molecule type" value="Genomic_DNA"/>
</dbReference>
<feature type="non-terminal residue" evidence="14">
    <location>
        <position position="1"/>
    </location>
</feature>